<reference evidence="9 10" key="1">
    <citation type="submission" date="2019-03" db="EMBL/GenBank/DDBJ databases">
        <title>Sequencing the genomes of 1000 actinobacteria strains.</title>
        <authorList>
            <person name="Klenk H.-P."/>
        </authorList>
    </citation>
    <scope>NUCLEOTIDE SEQUENCE [LARGE SCALE GENOMIC DNA]</scope>
    <source>
        <strain evidence="9 10">DSM 43805</strain>
    </source>
</reference>
<evidence type="ECO:0000256" key="6">
    <source>
        <dbReference type="ARBA" id="ARBA00038076"/>
    </source>
</evidence>
<sequence length="794" mass="81275">MLAAANIREHWRAFLATFLAVVVGVGLIAVTLILYDSGRPRPHPRVAGSAVLVVSNQAVNQAGAAGDRVPWTESQAADLVRQLEGIDGVEAAIVDRNFYAQAFADGEPVADEAATEAGHGWASARLAPYKLVSGRAPATSTEVVAGAGVGARTGSALTIGLADGVHTFTVSGTTDGEGFYFTDAEAARRDTGVTTIGLLVPQGSAVPAVAGRAGEILGESGSALTGDARGVVEPGFITHKRFLGAQLVAALAIMALFTTIFVVAATLALATAQRRREIGLLRTIGADPRQIRRMVLGEAVIVGLLGSAAGCVAGVIGAPAMLASLDRLDVTPPDSRIIISAWPLLVATAIGTGVAALGAFVASRSAARVAPIEALRDAAAEQRPMSRGRWIAGLAIFGVGVVLAFMTAAGGADRRVNLAIATSMCLIAAAALLAPIVIGPIARLATAPFTRGSSGASSMLIRAELLNATRRAASTAAPVIVAVGFAVLISGLVDTMRTAYPAETTKQLAGQVLIDPGNAPALSDAVVEENPVGRAALPTRLFVARPGGGTAVIDGVGSRDPRWSRPGEAVLDTTVAKYLKVQAGATVTVRFRDGLSAPLRVAQVLPPDQARGSFVLSRDTVRQHDPTAMTDNIFLPAGHAPVKLSAGARLQDAEQYALKEYNTDAKLTNSLAMMLTVVAVGYSGLAVANSMAMAGYGRRTDFEVMRSAGGTRRQLLRFSLGETGLLVIIGSALGLLATLPPLAGVASGLSAEVGTPVSMNLSGGTLAWAVLGSLAMATAASAFVTWNVMRPRTG</sequence>
<dbReference type="GO" id="GO:0022857">
    <property type="term" value="F:transmembrane transporter activity"/>
    <property type="evidence" value="ECO:0007669"/>
    <property type="project" value="TreeGrafter"/>
</dbReference>
<dbReference type="AlphaFoldDB" id="A0A4R6K165"/>
<accession>A0A4R6K165</accession>
<comment type="similarity">
    <text evidence="6">Belongs to the ABC-4 integral membrane protein family.</text>
</comment>
<comment type="caution">
    <text evidence="9">The sequence shown here is derived from an EMBL/GenBank/DDBJ whole genome shotgun (WGS) entry which is preliminary data.</text>
</comment>
<dbReference type="InterPro" id="IPR050250">
    <property type="entry name" value="Macrolide_Exporter_MacB"/>
</dbReference>
<keyword evidence="10" id="KW-1185">Reference proteome</keyword>
<dbReference type="RefSeq" id="WP_133877140.1">
    <property type="nucleotide sequence ID" value="NZ_BOMD01000113.1"/>
</dbReference>
<evidence type="ECO:0000313" key="9">
    <source>
        <dbReference type="EMBL" id="TDO42012.1"/>
    </source>
</evidence>
<evidence type="ECO:0000256" key="2">
    <source>
        <dbReference type="ARBA" id="ARBA00022475"/>
    </source>
</evidence>
<dbReference type="PANTHER" id="PTHR30572:SF4">
    <property type="entry name" value="ABC TRANSPORTER PERMEASE YTRF"/>
    <property type="match status" value="1"/>
</dbReference>
<feature type="transmembrane region" description="Helical" evidence="7">
    <location>
        <begin position="472"/>
        <end position="493"/>
    </location>
</feature>
<feature type="domain" description="ABC3 transporter permease C-terminal" evidence="8">
    <location>
        <begin position="674"/>
        <end position="790"/>
    </location>
</feature>
<dbReference type="PANTHER" id="PTHR30572">
    <property type="entry name" value="MEMBRANE COMPONENT OF TRANSPORTER-RELATED"/>
    <property type="match status" value="1"/>
</dbReference>
<dbReference type="Pfam" id="PF02687">
    <property type="entry name" value="FtsX"/>
    <property type="match status" value="2"/>
</dbReference>
<comment type="subcellular location">
    <subcellularLocation>
        <location evidence="1">Cell membrane</location>
        <topology evidence="1">Multi-pass membrane protein</topology>
    </subcellularLocation>
</comment>
<keyword evidence="5 7" id="KW-0472">Membrane</keyword>
<feature type="transmembrane region" description="Helical" evidence="7">
    <location>
        <begin position="337"/>
        <end position="362"/>
    </location>
</feature>
<dbReference type="EMBL" id="SNWR01000001">
    <property type="protein sequence ID" value="TDO42012.1"/>
    <property type="molecule type" value="Genomic_DNA"/>
</dbReference>
<protein>
    <submittedName>
        <fullName evidence="9">Putative ABC transport system permease protein</fullName>
    </submittedName>
</protein>
<evidence type="ECO:0000256" key="1">
    <source>
        <dbReference type="ARBA" id="ARBA00004651"/>
    </source>
</evidence>
<evidence type="ECO:0000256" key="3">
    <source>
        <dbReference type="ARBA" id="ARBA00022692"/>
    </source>
</evidence>
<feature type="transmembrane region" description="Helical" evidence="7">
    <location>
        <begin position="390"/>
        <end position="412"/>
    </location>
</feature>
<proteinExistence type="inferred from homology"/>
<feature type="transmembrane region" description="Helical" evidence="7">
    <location>
        <begin position="671"/>
        <end position="694"/>
    </location>
</feature>
<feature type="transmembrane region" description="Helical" evidence="7">
    <location>
        <begin position="418"/>
        <end position="442"/>
    </location>
</feature>
<dbReference type="InterPro" id="IPR003838">
    <property type="entry name" value="ABC3_permease_C"/>
</dbReference>
<keyword evidence="2" id="KW-1003">Cell membrane</keyword>
<feature type="transmembrane region" description="Helical" evidence="7">
    <location>
        <begin position="247"/>
        <end position="272"/>
    </location>
</feature>
<evidence type="ECO:0000256" key="7">
    <source>
        <dbReference type="SAM" id="Phobius"/>
    </source>
</evidence>
<feature type="transmembrane region" description="Helical" evidence="7">
    <location>
        <begin position="299"/>
        <end position="325"/>
    </location>
</feature>
<evidence type="ECO:0000313" key="10">
    <source>
        <dbReference type="Proteomes" id="UP000294901"/>
    </source>
</evidence>
<feature type="transmembrane region" description="Helical" evidence="7">
    <location>
        <begin position="12"/>
        <end position="35"/>
    </location>
</feature>
<keyword evidence="4 7" id="KW-1133">Transmembrane helix</keyword>
<name>A0A4R6K165_9ACTN</name>
<dbReference type="OrthoDB" id="3223244at2"/>
<feature type="transmembrane region" description="Helical" evidence="7">
    <location>
        <begin position="715"/>
        <end position="739"/>
    </location>
</feature>
<keyword evidence="3 7" id="KW-0812">Transmembrane</keyword>
<evidence type="ECO:0000256" key="4">
    <source>
        <dbReference type="ARBA" id="ARBA00022989"/>
    </source>
</evidence>
<evidence type="ECO:0000259" key="8">
    <source>
        <dbReference type="Pfam" id="PF02687"/>
    </source>
</evidence>
<organism evidence="9 10">
    <name type="scientific">Paractinoplanes brasiliensis</name>
    <dbReference type="NCBI Taxonomy" id="52695"/>
    <lineage>
        <taxon>Bacteria</taxon>
        <taxon>Bacillati</taxon>
        <taxon>Actinomycetota</taxon>
        <taxon>Actinomycetes</taxon>
        <taxon>Micromonosporales</taxon>
        <taxon>Micromonosporaceae</taxon>
        <taxon>Paractinoplanes</taxon>
    </lineage>
</organism>
<dbReference type="Proteomes" id="UP000294901">
    <property type="component" value="Unassembled WGS sequence"/>
</dbReference>
<dbReference type="GO" id="GO:0005886">
    <property type="term" value="C:plasma membrane"/>
    <property type="evidence" value="ECO:0007669"/>
    <property type="project" value="UniProtKB-SubCell"/>
</dbReference>
<gene>
    <name evidence="9" type="ORF">C8E87_5774</name>
</gene>
<feature type="domain" description="ABC3 transporter permease C-terminal" evidence="8">
    <location>
        <begin position="250"/>
        <end position="368"/>
    </location>
</feature>
<feature type="transmembrane region" description="Helical" evidence="7">
    <location>
        <begin position="766"/>
        <end position="789"/>
    </location>
</feature>
<evidence type="ECO:0000256" key="5">
    <source>
        <dbReference type="ARBA" id="ARBA00023136"/>
    </source>
</evidence>